<sequence length="285" mass="30446">MVSAAAPAAGPAGALKHALARAVTDIFHDPARGDLRVARRADGLFGPRSVAWRVHGDVTGMTTGGIAGLLMQMLHPAALAGVWDHSSFRADLLGRLRRTVRFIETTTYGSRVEAEAAIARVRAIHARIAGRLADGTPYSASDPTLLAWVHVCESWCFLAGWRHYAEPRMPVAAQDRYFAELARVGAALGADPVPRSRAEAAALIAALRPALRVDARTRETAALILRAPAPTPGLDPLRRLTLRAACALLPPWARRMHGFAEPRLPAPLLTAGTRAMGAAVRWALA</sequence>
<dbReference type="PANTHER" id="PTHR36151">
    <property type="entry name" value="BLR2777 PROTEIN"/>
    <property type="match status" value="1"/>
</dbReference>
<evidence type="ECO:0000313" key="3">
    <source>
        <dbReference type="Proteomes" id="UP001056937"/>
    </source>
</evidence>
<keyword evidence="3" id="KW-1185">Reference proteome</keyword>
<dbReference type="Pfam" id="PF09995">
    <property type="entry name" value="MPAB_Lcp_cat"/>
    <property type="match status" value="1"/>
</dbReference>
<dbReference type="InterPro" id="IPR018713">
    <property type="entry name" value="MPAB/Lcp_cat_dom"/>
</dbReference>
<organism evidence="2 3">
    <name type="scientific">Sphingomonas morindae</name>
    <dbReference type="NCBI Taxonomy" id="1541170"/>
    <lineage>
        <taxon>Bacteria</taxon>
        <taxon>Pseudomonadati</taxon>
        <taxon>Pseudomonadota</taxon>
        <taxon>Alphaproteobacteria</taxon>
        <taxon>Sphingomonadales</taxon>
        <taxon>Sphingomonadaceae</taxon>
        <taxon>Sphingomonas</taxon>
    </lineage>
</organism>
<gene>
    <name evidence="2" type="ORF">LHA26_08845</name>
</gene>
<protein>
    <submittedName>
        <fullName evidence="2">Oxygenase MpaB family protein</fullName>
    </submittedName>
</protein>
<accession>A0ABY4X3I6</accession>
<proteinExistence type="predicted"/>
<feature type="domain" description="ER-bound oxygenase mpaB/mpaB'/Rubber oxygenase catalytic" evidence="1">
    <location>
        <begin position="52"/>
        <end position="282"/>
    </location>
</feature>
<name>A0ABY4X3I6_9SPHN</name>
<evidence type="ECO:0000259" key="1">
    <source>
        <dbReference type="Pfam" id="PF09995"/>
    </source>
</evidence>
<dbReference type="EMBL" id="CP084930">
    <property type="protein sequence ID" value="USI71450.1"/>
    <property type="molecule type" value="Genomic_DNA"/>
</dbReference>
<evidence type="ECO:0000313" key="2">
    <source>
        <dbReference type="EMBL" id="USI71450.1"/>
    </source>
</evidence>
<reference evidence="2" key="1">
    <citation type="journal article" date="2022" name="Toxins">
        <title>Genomic Analysis of Sphingopyxis sp. USTB-05 for Biodegrading Cyanobacterial Hepatotoxins.</title>
        <authorList>
            <person name="Liu C."/>
            <person name="Xu Q."/>
            <person name="Zhao Z."/>
            <person name="Zhang H."/>
            <person name="Liu X."/>
            <person name="Yin C."/>
            <person name="Liu Y."/>
            <person name="Yan H."/>
        </authorList>
    </citation>
    <scope>NUCLEOTIDE SEQUENCE</scope>
    <source>
        <strain evidence="2">NBD5</strain>
    </source>
</reference>
<dbReference type="RefSeq" id="WP_252165263.1">
    <property type="nucleotide sequence ID" value="NZ_CP084930.1"/>
</dbReference>
<dbReference type="PANTHER" id="PTHR36151:SF3">
    <property type="entry name" value="ER-BOUND OXYGENASE MPAB_MPAB'_RUBBER OXYGENASE CATALYTIC DOMAIN-CONTAINING PROTEIN"/>
    <property type="match status" value="1"/>
</dbReference>
<dbReference type="Proteomes" id="UP001056937">
    <property type="component" value="Chromosome 1"/>
</dbReference>